<evidence type="ECO:0000256" key="1">
    <source>
        <dbReference type="SAM" id="Phobius"/>
    </source>
</evidence>
<feature type="transmembrane region" description="Helical" evidence="1">
    <location>
        <begin position="51"/>
        <end position="71"/>
    </location>
</feature>
<feature type="transmembrane region" description="Helical" evidence="1">
    <location>
        <begin position="20"/>
        <end position="39"/>
    </location>
</feature>
<evidence type="ECO:0000313" key="2">
    <source>
        <dbReference type="EMBL" id="CDW91261.1"/>
    </source>
</evidence>
<accession>A0A078BAK6</accession>
<gene>
    <name evidence="2" type="primary">Contig16909.g18010</name>
    <name evidence="2" type="ORF">STYLEM_20414</name>
</gene>
<organism evidence="2 3">
    <name type="scientific">Stylonychia lemnae</name>
    <name type="common">Ciliate</name>
    <dbReference type="NCBI Taxonomy" id="5949"/>
    <lineage>
        <taxon>Eukaryota</taxon>
        <taxon>Sar</taxon>
        <taxon>Alveolata</taxon>
        <taxon>Ciliophora</taxon>
        <taxon>Intramacronucleata</taxon>
        <taxon>Spirotrichea</taxon>
        <taxon>Stichotrichia</taxon>
        <taxon>Sporadotrichida</taxon>
        <taxon>Oxytrichidae</taxon>
        <taxon>Stylonychinae</taxon>
        <taxon>Stylonychia</taxon>
    </lineage>
</organism>
<protein>
    <submittedName>
        <fullName evidence="2">Uncharacterized protein</fullName>
    </submittedName>
</protein>
<name>A0A078BAK6_STYLE</name>
<dbReference type="InParanoid" id="A0A078BAK6"/>
<sequence>MVIAIILAGVAKQRPLNTNVYLVYGGTLGWQLLVILLTYRFPTIFTIVHAPLISIGYWFNCLIQFLSPVSYVAVMQTTLGLEFFLICGLVLNFCWYITSIVLILNLALGIVMLFAKFQIEDVGVVAQYVMTTLFIIYAMYLNESSNKNEFIRLIQNEKMNKELQSLLMNLPNPMLLFDQENNQVVLGNIELNKLLSINDEQDKQLINLRLTSQIFQPYNNYIEGLGDSDRPSDQCLNIE</sequence>
<dbReference type="AlphaFoldDB" id="A0A078BAK6"/>
<keyword evidence="3" id="KW-1185">Reference proteome</keyword>
<evidence type="ECO:0000313" key="3">
    <source>
        <dbReference type="Proteomes" id="UP000039865"/>
    </source>
</evidence>
<keyword evidence="1" id="KW-0812">Transmembrane</keyword>
<keyword evidence="1" id="KW-0472">Membrane</keyword>
<keyword evidence="1" id="KW-1133">Transmembrane helix</keyword>
<reference evidence="2 3" key="1">
    <citation type="submission" date="2014-06" db="EMBL/GenBank/DDBJ databases">
        <authorList>
            <person name="Swart Estienne"/>
        </authorList>
    </citation>
    <scope>NUCLEOTIDE SEQUENCE [LARGE SCALE GENOMIC DNA]</scope>
    <source>
        <strain evidence="2 3">130c</strain>
    </source>
</reference>
<dbReference type="EMBL" id="CCKQ01019243">
    <property type="protein sequence ID" value="CDW91261.1"/>
    <property type="molecule type" value="Genomic_DNA"/>
</dbReference>
<feature type="transmembrane region" description="Helical" evidence="1">
    <location>
        <begin position="122"/>
        <end position="140"/>
    </location>
</feature>
<proteinExistence type="predicted"/>
<feature type="transmembrane region" description="Helical" evidence="1">
    <location>
        <begin position="83"/>
        <end position="115"/>
    </location>
</feature>
<dbReference type="Proteomes" id="UP000039865">
    <property type="component" value="Unassembled WGS sequence"/>
</dbReference>